<feature type="binding site" evidence="4">
    <location>
        <begin position="69"/>
        <end position="73"/>
    </location>
    <ligand>
        <name>D-ribulose 5-phosphate</name>
        <dbReference type="ChEBI" id="CHEBI:58121"/>
    </ligand>
</feature>
<dbReference type="SUPFAM" id="SSF89623">
    <property type="entry name" value="Ribose/Galactose isomerase RpiB/AlsB"/>
    <property type="match status" value="1"/>
</dbReference>
<protein>
    <submittedName>
        <fullName evidence="5">Ribose 5-phosphate isomerase B</fullName>
        <ecNumber evidence="5">5.3.1.6</ecNumber>
    </submittedName>
</protein>
<evidence type="ECO:0000256" key="2">
    <source>
        <dbReference type="ARBA" id="ARBA00023235"/>
    </source>
</evidence>
<feature type="binding site" evidence="4">
    <location>
        <position position="139"/>
    </location>
    <ligand>
        <name>D-ribulose 5-phosphate</name>
        <dbReference type="ChEBI" id="CHEBI:58121"/>
    </ligand>
</feature>
<feature type="active site" description="Proton donor" evidence="3">
    <location>
        <position position="101"/>
    </location>
</feature>
<dbReference type="GO" id="GO:0009052">
    <property type="term" value="P:pentose-phosphate shunt, non-oxidative branch"/>
    <property type="evidence" value="ECO:0007669"/>
    <property type="project" value="TreeGrafter"/>
</dbReference>
<evidence type="ECO:0000313" key="6">
    <source>
        <dbReference type="Proteomes" id="UP000297872"/>
    </source>
</evidence>
<dbReference type="OrthoDB" id="1778624at2"/>
<sequence length="147" mass="16257">MEVKTVGVACDHAGFPMKQFVLQYLEKKGYPVKDYGTYSDESVDYPDFGHALGEGIESGEVYPGIGICGSGEGISMTLNKHQGVRAGLAWNKEIAHLIRQHNDANVLVLPGRFIDNKTAEAIMDEFFSASFEGGRHERRVKKIPLQK</sequence>
<dbReference type="NCBIfam" id="NF004051">
    <property type="entry name" value="PRK05571.1"/>
    <property type="match status" value="1"/>
</dbReference>
<dbReference type="GO" id="GO:0019316">
    <property type="term" value="P:D-allose catabolic process"/>
    <property type="evidence" value="ECO:0007669"/>
    <property type="project" value="TreeGrafter"/>
</dbReference>
<dbReference type="Pfam" id="PF02502">
    <property type="entry name" value="LacAB_rpiB"/>
    <property type="match status" value="1"/>
</dbReference>
<dbReference type="AlphaFoldDB" id="A0A4Y8VJC6"/>
<feature type="binding site" evidence="4">
    <location>
        <position position="135"/>
    </location>
    <ligand>
        <name>D-ribulose 5-phosphate</name>
        <dbReference type="ChEBI" id="CHEBI:58121"/>
    </ligand>
</feature>
<feature type="binding site" evidence="4">
    <location>
        <position position="112"/>
    </location>
    <ligand>
        <name>D-ribulose 5-phosphate</name>
        <dbReference type="ChEBI" id="CHEBI:58121"/>
    </ligand>
</feature>
<feature type="binding site" evidence="4">
    <location>
        <begin position="11"/>
        <end position="12"/>
    </location>
    <ligand>
        <name>D-ribulose 5-phosphate</name>
        <dbReference type="ChEBI" id="CHEBI:58121"/>
    </ligand>
</feature>
<comment type="caution">
    <text evidence="5">The sequence shown here is derived from an EMBL/GenBank/DDBJ whole genome shotgun (WGS) entry which is preliminary data.</text>
</comment>
<evidence type="ECO:0000313" key="5">
    <source>
        <dbReference type="EMBL" id="TFH80547.1"/>
    </source>
</evidence>
<dbReference type="PANTHER" id="PTHR30345:SF0">
    <property type="entry name" value="DNA DAMAGE-REPAIR_TOLERATION PROTEIN DRT102"/>
    <property type="match status" value="1"/>
</dbReference>
<evidence type="ECO:0000256" key="3">
    <source>
        <dbReference type="PIRSR" id="PIRSR005384-1"/>
    </source>
</evidence>
<feature type="binding site" evidence="4">
    <location>
        <position position="102"/>
    </location>
    <ligand>
        <name>D-ribulose 5-phosphate</name>
        <dbReference type="ChEBI" id="CHEBI:58121"/>
    </ligand>
</feature>
<dbReference type="EMBL" id="SGVY01000020">
    <property type="protein sequence ID" value="TFH80547.1"/>
    <property type="molecule type" value="Genomic_DNA"/>
</dbReference>
<dbReference type="Gene3D" id="3.40.1400.10">
    <property type="entry name" value="Sugar-phosphate isomerase, RpiB/LacA/LacB"/>
    <property type="match status" value="1"/>
</dbReference>
<organism evidence="5 6">
    <name type="scientific">Segatella hominis</name>
    <dbReference type="NCBI Taxonomy" id="2518605"/>
    <lineage>
        <taxon>Bacteria</taxon>
        <taxon>Pseudomonadati</taxon>
        <taxon>Bacteroidota</taxon>
        <taxon>Bacteroidia</taxon>
        <taxon>Bacteroidales</taxon>
        <taxon>Prevotellaceae</taxon>
        <taxon>Segatella</taxon>
    </lineage>
</organism>
<dbReference type="PIRSF" id="PIRSF005384">
    <property type="entry name" value="RpiB_LacA_B"/>
    <property type="match status" value="1"/>
</dbReference>
<dbReference type="PANTHER" id="PTHR30345">
    <property type="entry name" value="RIBOSE-5-PHOSPHATE ISOMERASE B"/>
    <property type="match status" value="1"/>
</dbReference>
<keyword evidence="6" id="KW-1185">Reference proteome</keyword>
<proteinExistence type="inferred from homology"/>
<dbReference type="InterPro" id="IPR004785">
    <property type="entry name" value="RpiB"/>
</dbReference>
<dbReference type="NCBIfam" id="TIGR01120">
    <property type="entry name" value="rpiB"/>
    <property type="match status" value="1"/>
</dbReference>
<dbReference type="Proteomes" id="UP000297872">
    <property type="component" value="Unassembled WGS sequence"/>
</dbReference>
<comment type="similarity">
    <text evidence="1">Belongs to the LacAB/RpiB family.</text>
</comment>
<keyword evidence="2 5" id="KW-0413">Isomerase</keyword>
<evidence type="ECO:0000256" key="1">
    <source>
        <dbReference type="ARBA" id="ARBA00008754"/>
    </source>
</evidence>
<dbReference type="InterPro" id="IPR036569">
    <property type="entry name" value="RpiB_LacA_LacB_sf"/>
</dbReference>
<reference evidence="5 6" key="1">
    <citation type="submission" date="2019-02" db="EMBL/GenBank/DDBJ databases">
        <title>Draft Genome Sequence of the Prevotella sp. BCRC 81118, Isolated from Human Feces.</title>
        <authorList>
            <person name="Huang C.-H."/>
        </authorList>
    </citation>
    <scope>NUCLEOTIDE SEQUENCE [LARGE SCALE GENOMIC DNA]</scope>
    <source>
        <strain evidence="5 6">BCRC 81118</strain>
    </source>
</reference>
<accession>A0A4Y8VJC6</accession>
<evidence type="ECO:0000256" key="4">
    <source>
        <dbReference type="PIRSR" id="PIRSR005384-2"/>
    </source>
</evidence>
<feature type="active site" description="Proton acceptor" evidence="3">
    <location>
        <position position="68"/>
    </location>
</feature>
<gene>
    <name evidence="5" type="primary">rpiB</name>
    <name evidence="5" type="ORF">EXN75_08945</name>
</gene>
<dbReference type="NCBIfam" id="TIGR00689">
    <property type="entry name" value="rpiB_lacA_lacB"/>
    <property type="match status" value="1"/>
</dbReference>
<dbReference type="RefSeq" id="WP_118119112.1">
    <property type="nucleotide sequence ID" value="NZ_CP137559.1"/>
</dbReference>
<dbReference type="GO" id="GO:0004751">
    <property type="term" value="F:ribose-5-phosphate isomerase activity"/>
    <property type="evidence" value="ECO:0007669"/>
    <property type="project" value="UniProtKB-EC"/>
</dbReference>
<name>A0A4Y8VJC6_9BACT</name>
<dbReference type="GeneID" id="302995413"/>
<dbReference type="InterPro" id="IPR003500">
    <property type="entry name" value="RpiB_LacA_LacB"/>
</dbReference>
<dbReference type="EC" id="5.3.1.6" evidence="5"/>